<comment type="similarity">
    <text evidence="3">Belongs to the glycosyl hydrolase 5 (cellulase A) family.</text>
</comment>
<keyword evidence="1 3" id="KW-0378">Hydrolase</keyword>
<dbReference type="EMBL" id="FNVG01000004">
    <property type="protein sequence ID" value="SEF85005.1"/>
    <property type="molecule type" value="Genomic_DNA"/>
</dbReference>
<reference evidence="6" key="1">
    <citation type="submission" date="2016-10" db="EMBL/GenBank/DDBJ databases">
        <authorList>
            <person name="Varghese N."/>
            <person name="Submissions S."/>
        </authorList>
    </citation>
    <scope>NUCLEOTIDE SEQUENCE [LARGE SCALE GENOMIC DNA]</scope>
    <source>
        <strain evidence="6">CGMCC 1.7062</strain>
    </source>
</reference>
<sequence length="365" mass="40585">MIRLIRIAVIGVVFSTAMSSGYTGELPALSVKNGQLQAGSMPVTLSGVSLFWSNSGWGGEQFYTSEDVAQAKAELGINVIRAAIGHEETGGLTDDWDGNLHRLDTVVQAAIDQDLYVVVDFHSHNAHQDVTTAKRFFDYVAQNYAEYNNVIYEVFNEPLNISWSQHIKPYAETIIAEIRSHDPDNVIIVGTPNWSQDVDVASYDPIDDENIAYALHFYAGTHKEQQRNKVQIAINNGLALFVTEWGTVNANGDGSVDREQTMKWMTLLADNQISHINWALNNKPEGASIFQANKSWENYSESGRCVKDILLHWPNLLSSICPPDRESETSPNRKGGGLFHLLLFALGTVFARKWLSTSEKEKPAV</sequence>
<dbReference type="GO" id="GO:0000272">
    <property type="term" value="P:polysaccharide catabolic process"/>
    <property type="evidence" value="ECO:0007669"/>
    <property type="project" value="InterPro"/>
</dbReference>
<proteinExistence type="inferred from homology"/>
<protein>
    <submittedName>
        <fullName evidence="5">Endoglucanase</fullName>
    </submittedName>
</protein>
<dbReference type="GO" id="GO:0004553">
    <property type="term" value="F:hydrolase activity, hydrolyzing O-glycosyl compounds"/>
    <property type="evidence" value="ECO:0007669"/>
    <property type="project" value="InterPro"/>
</dbReference>
<dbReference type="AlphaFoldDB" id="A0A1H5VCA8"/>
<evidence type="ECO:0000256" key="2">
    <source>
        <dbReference type="ARBA" id="ARBA00023295"/>
    </source>
</evidence>
<dbReference type="PROSITE" id="PS00659">
    <property type="entry name" value="GLYCOSYL_HYDROL_F5"/>
    <property type="match status" value="1"/>
</dbReference>
<organism evidence="5 6">
    <name type="scientific">Vibrio hangzhouensis</name>
    <dbReference type="NCBI Taxonomy" id="462991"/>
    <lineage>
        <taxon>Bacteria</taxon>
        <taxon>Pseudomonadati</taxon>
        <taxon>Pseudomonadota</taxon>
        <taxon>Gammaproteobacteria</taxon>
        <taxon>Vibrionales</taxon>
        <taxon>Vibrionaceae</taxon>
        <taxon>Vibrio</taxon>
    </lineage>
</organism>
<keyword evidence="2 3" id="KW-0326">Glycosidase</keyword>
<dbReference type="SUPFAM" id="SSF51445">
    <property type="entry name" value="(Trans)glycosidases"/>
    <property type="match status" value="1"/>
</dbReference>
<dbReference type="Proteomes" id="UP000236721">
    <property type="component" value="Unassembled WGS sequence"/>
</dbReference>
<dbReference type="PANTHER" id="PTHR34142:SF1">
    <property type="entry name" value="GLYCOSIDE HYDROLASE FAMILY 5 DOMAIN-CONTAINING PROTEIN"/>
    <property type="match status" value="1"/>
</dbReference>
<dbReference type="InterPro" id="IPR001547">
    <property type="entry name" value="Glyco_hydro_5"/>
</dbReference>
<keyword evidence="6" id="KW-1185">Reference proteome</keyword>
<evidence type="ECO:0000313" key="5">
    <source>
        <dbReference type="EMBL" id="SEF85005.1"/>
    </source>
</evidence>
<dbReference type="OrthoDB" id="9775889at2"/>
<dbReference type="InterPro" id="IPR017853">
    <property type="entry name" value="GH"/>
</dbReference>
<dbReference type="RefSeq" id="WP_103879421.1">
    <property type="nucleotide sequence ID" value="NZ_FNVG01000004.1"/>
</dbReference>
<dbReference type="PANTHER" id="PTHR34142">
    <property type="entry name" value="ENDO-BETA-1,4-GLUCANASE A"/>
    <property type="match status" value="1"/>
</dbReference>
<evidence type="ECO:0000256" key="1">
    <source>
        <dbReference type="ARBA" id="ARBA00022801"/>
    </source>
</evidence>
<dbReference type="Pfam" id="PF00150">
    <property type="entry name" value="Cellulase"/>
    <property type="match status" value="1"/>
</dbReference>
<accession>A0A1H5VCA8</accession>
<dbReference type="Gene3D" id="3.20.20.80">
    <property type="entry name" value="Glycosidases"/>
    <property type="match status" value="1"/>
</dbReference>
<evidence type="ECO:0000256" key="3">
    <source>
        <dbReference type="RuleBase" id="RU361153"/>
    </source>
</evidence>
<name>A0A1H5VCA8_9VIBR</name>
<dbReference type="SMR" id="A0A1H5VCA8"/>
<dbReference type="InterPro" id="IPR018087">
    <property type="entry name" value="Glyco_hydro_5_CS"/>
</dbReference>
<evidence type="ECO:0000313" key="6">
    <source>
        <dbReference type="Proteomes" id="UP000236721"/>
    </source>
</evidence>
<feature type="domain" description="Glycoside hydrolase family 5" evidence="4">
    <location>
        <begin position="38"/>
        <end position="283"/>
    </location>
</feature>
<evidence type="ECO:0000259" key="4">
    <source>
        <dbReference type="Pfam" id="PF00150"/>
    </source>
</evidence>
<gene>
    <name evidence="5" type="ORF">SAMN04488244_104149</name>
</gene>